<dbReference type="RefSeq" id="WP_091864967.1">
    <property type="nucleotide sequence ID" value="NZ_FNAO01000001.1"/>
</dbReference>
<sequence>MLSKFQHIRLLIFLIVILGIPYTLRLIDYRLEPFPSIILPFGSNKTALGDEVRLPSNEIYGYTMDGQLKKLEKSRFLQNIRVGYFDYLYEDRFGLRDFNGHSFRTTRLGIPVKLKSKISETDIQATKIWIRQRLLEQGCTDSVLILKKDLIVIPRNGTYYEETTLMNDTILDLY</sequence>
<reference evidence="1 2" key="1">
    <citation type="submission" date="2016-10" db="EMBL/GenBank/DDBJ databases">
        <authorList>
            <person name="de Groot N.N."/>
        </authorList>
    </citation>
    <scope>NUCLEOTIDE SEQUENCE [LARGE SCALE GENOMIC DNA]</scope>
    <source>
        <strain evidence="1 2">DSM 23421</strain>
    </source>
</reference>
<protein>
    <submittedName>
        <fullName evidence="1">Uncharacterized protein</fullName>
    </submittedName>
</protein>
<dbReference type="EMBL" id="FNAO01000001">
    <property type="protein sequence ID" value="SDD64367.1"/>
    <property type="molecule type" value="Genomic_DNA"/>
</dbReference>
<name>A0A1G6WGK2_9FLAO</name>
<accession>A0A1G6WGK2</accession>
<evidence type="ECO:0000313" key="1">
    <source>
        <dbReference type="EMBL" id="SDD64367.1"/>
    </source>
</evidence>
<dbReference type="OrthoDB" id="1448670at2"/>
<dbReference type="AlphaFoldDB" id="A0A1G6WGK2"/>
<dbReference type="Proteomes" id="UP000199109">
    <property type="component" value="Unassembled WGS sequence"/>
</dbReference>
<organism evidence="1 2">
    <name type="scientific">Pricia antarctica</name>
    <dbReference type="NCBI Taxonomy" id="641691"/>
    <lineage>
        <taxon>Bacteria</taxon>
        <taxon>Pseudomonadati</taxon>
        <taxon>Bacteroidota</taxon>
        <taxon>Flavobacteriia</taxon>
        <taxon>Flavobacteriales</taxon>
        <taxon>Flavobacteriaceae</taxon>
        <taxon>Pricia</taxon>
    </lineage>
</organism>
<gene>
    <name evidence="1" type="ORF">SAMN05421636_101291</name>
</gene>
<evidence type="ECO:0000313" key="2">
    <source>
        <dbReference type="Proteomes" id="UP000199109"/>
    </source>
</evidence>
<keyword evidence="2" id="KW-1185">Reference proteome</keyword>
<proteinExistence type="predicted"/>